<protein>
    <submittedName>
        <fullName evidence="4">Uncharacterized protein LOC108673343 isoform X1</fullName>
    </submittedName>
</protein>
<feature type="transmembrane region" description="Helical" evidence="2">
    <location>
        <begin position="12"/>
        <end position="32"/>
    </location>
</feature>
<feature type="compositionally biased region" description="Basic and acidic residues" evidence="1">
    <location>
        <begin position="66"/>
        <end position="79"/>
    </location>
</feature>
<proteinExistence type="predicted"/>
<dbReference type="PANTHER" id="PTHR32026">
    <property type="entry name" value="METHYLTRANSFERASE-LIKE PROTEIN 24"/>
    <property type="match status" value="1"/>
</dbReference>
<name>A0A8B7NSF2_HYAAZ</name>
<keyword evidence="2" id="KW-0472">Membrane</keyword>
<dbReference type="KEGG" id="hazt:108673343"/>
<gene>
    <name evidence="4" type="primary">LOC108673343</name>
</gene>
<dbReference type="InterPro" id="IPR026913">
    <property type="entry name" value="METTL24"/>
</dbReference>
<evidence type="ECO:0000256" key="1">
    <source>
        <dbReference type="SAM" id="MobiDB-lite"/>
    </source>
</evidence>
<evidence type="ECO:0000256" key="2">
    <source>
        <dbReference type="SAM" id="Phobius"/>
    </source>
</evidence>
<dbReference type="GeneID" id="108673343"/>
<dbReference type="Proteomes" id="UP000694843">
    <property type="component" value="Unplaced"/>
</dbReference>
<dbReference type="OrthoDB" id="10006218at2759"/>
<evidence type="ECO:0000313" key="4">
    <source>
        <dbReference type="RefSeq" id="XP_018016642.1"/>
    </source>
</evidence>
<evidence type="ECO:0000313" key="3">
    <source>
        <dbReference type="Proteomes" id="UP000694843"/>
    </source>
</evidence>
<organism evidence="3 4">
    <name type="scientific">Hyalella azteca</name>
    <name type="common">Amphipod</name>
    <dbReference type="NCBI Taxonomy" id="294128"/>
    <lineage>
        <taxon>Eukaryota</taxon>
        <taxon>Metazoa</taxon>
        <taxon>Ecdysozoa</taxon>
        <taxon>Arthropoda</taxon>
        <taxon>Crustacea</taxon>
        <taxon>Multicrustacea</taxon>
        <taxon>Malacostraca</taxon>
        <taxon>Eumalacostraca</taxon>
        <taxon>Peracarida</taxon>
        <taxon>Amphipoda</taxon>
        <taxon>Senticaudata</taxon>
        <taxon>Talitrida</taxon>
        <taxon>Talitroidea</taxon>
        <taxon>Hyalellidae</taxon>
        <taxon>Hyalella</taxon>
    </lineage>
</organism>
<keyword evidence="3" id="KW-1185">Reference proteome</keyword>
<feature type="region of interest" description="Disordered" evidence="1">
    <location>
        <begin position="51"/>
        <end position="89"/>
    </location>
</feature>
<sequence>MLCSRIFIIQGRLVQMVAMAMVVTFMIIYMNYKWGGKSALTRLRTNDTESQFDQKHLKLSQPGDETQGRGEKGIKGNEGKRKKAFRVKGEKKIPSHVDEEKISLPVDEEKKIIQHVEREKMMSSSNYSTSPPTLNWHNFYEFITEAAGCHIIKMFGGVTWDAGRDGDKAVCMDAYVGPVPGSCVVMSFGINNEWSFDDAIEKYGCKVTSSVFFM</sequence>
<keyword evidence="2" id="KW-0812">Transmembrane</keyword>
<dbReference type="PANTHER" id="PTHR32026:SF10">
    <property type="entry name" value="METHYLTRANSFERASE-LIKE PROTEIN 24-RELATED"/>
    <property type="match status" value="1"/>
</dbReference>
<reference evidence="4" key="1">
    <citation type="submission" date="2025-08" db="UniProtKB">
        <authorList>
            <consortium name="RefSeq"/>
        </authorList>
    </citation>
    <scope>IDENTIFICATION</scope>
    <source>
        <tissue evidence="4">Whole organism</tissue>
    </source>
</reference>
<dbReference type="RefSeq" id="XP_018016642.1">
    <property type="nucleotide sequence ID" value="XM_018161153.2"/>
</dbReference>
<accession>A0A8B7NSF2</accession>
<dbReference type="AlphaFoldDB" id="A0A8B7NSF2"/>
<keyword evidence="2" id="KW-1133">Transmembrane helix</keyword>